<organism evidence="1 2">
    <name type="scientific">Dryococelus australis</name>
    <dbReference type="NCBI Taxonomy" id="614101"/>
    <lineage>
        <taxon>Eukaryota</taxon>
        <taxon>Metazoa</taxon>
        <taxon>Ecdysozoa</taxon>
        <taxon>Arthropoda</taxon>
        <taxon>Hexapoda</taxon>
        <taxon>Insecta</taxon>
        <taxon>Pterygota</taxon>
        <taxon>Neoptera</taxon>
        <taxon>Polyneoptera</taxon>
        <taxon>Phasmatodea</taxon>
        <taxon>Verophasmatodea</taxon>
        <taxon>Anareolatae</taxon>
        <taxon>Phasmatidae</taxon>
        <taxon>Eurycanthinae</taxon>
        <taxon>Dryococelus</taxon>
    </lineage>
</organism>
<accession>A0ABQ9I9I0</accession>
<evidence type="ECO:0000313" key="2">
    <source>
        <dbReference type="Proteomes" id="UP001159363"/>
    </source>
</evidence>
<protein>
    <submittedName>
        <fullName evidence="1">Uncharacterized protein</fullName>
    </submittedName>
</protein>
<evidence type="ECO:0000313" key="1">
    <source>
        <dbReference type="EMBL" id="KAJ8892944.1"/>
    </source>
</evidence>
<comment type="caution">
    <text evidence="1">The sequence shown here is derived from an EMBL/GenBank/DDBJ whole genome shotgun (WGS) entry which is preliminary data.</text>
</comment>
<reference evidence="1 2" key="1">
    <citation type="submission" date="2023-02" db="EMBL/GenBank/DDBJ databases">
        <title>LHISI_Scaffold_Assembly.</title>
        <authorList>
            <person name="Stuart O.P."/>
            <person name="Cleave R."/>
            <person name="Magrath M.J.L."/>
            <person name="Mikheyev A.S."/>
        </authorList>
    </citation>
    <scope>NUCLEOTIDE SEQUENCE [LARGE SCALE GENOMIC DNA]</scope>
    <source>
        <strain evidence="1">Daus_M_001</strain>
        <tissue evidence="1">Leg muscle</tissue>
    </source>
</reference>
<sequence>MQKACRMNMKFNPATTRLSQSANNEDGVLHCLMWSSTAAHQLFGEAHSSLPLQRADIDGPETSWVKGVLNPNKLQYKVPDVQFLGHIFSANKIKSDPDRVAAIQCLPYP</sequence>
<gene>
    <name evidence="1" type="ORF">PR048_005525</name>
</gene>
<name>A0ABQ9I9I0_9NEOP</name>
<dbReference type="EMBL" id="JARBHB010000002">
    <property type="protein sequence ID" value="KAJ8892944.1"/>
    <property type="molecule type" value="Genomic_DNA"/>
</dbReference>
<dbReference type="Proteomes" id="UP001159363">
    <property type="component" value="Chromosome 2"/>
</dbReference>
<keyword evidence="2" id="KW-1185">Reference proteome</keyword>
<dbReference type="SUPFAM" id="SSF56672">
    <property type="entry name" value="DNA/RNA polymerases"/>
    <property type="match status" value="1"/>
</dbReference>
<dbReference type="InterPro" id="IPR043502">
    <property type="entry name" value="DNA/RNA_pol_sf"/>
</dbReference>
<proteinExistence type="predicted"/>